<proteinExistence type="predicted"/>
<gene>
    <name evidence="2" type="ORF">UBAL3_44810026</name>
</gene>
<sequence length="142" mass="15933">MAIEVKENQGVLFQNEKKNEKQPDFGGKINIGGKDLHVSGWDNKDKGMNFTLSEKIGENQFKEVGKAKLDVNDKGDNEKRPDYKGEVTLNGQNIKISVWKRESKDQKPLLSVQSSPNLAKTKDVEHKAEHAAQKEAKKDMGI</sequence>
<feature type="compositionally biased region" description="Basic and acidic residues" evidence="1">
    <location>
        <begin position="120"/>
        <end position="142"/>
    </location>
</feature>
<accession>C6HTW0</accession>
<dbReference type="EMBL" id="GG693852">
    <property type="protein sequence ID" value="EES53888.1"/>
    <property type="molecule type" value="Genomic_DNA"/>
</dbReference>
<name>C6HTW0_9BACT</name>
<feature type="region of interest" description="Disordered" evidence="1">
    <location>
        <begin position="100"/>
        <end position="142"/>
    </location>
</feature>
<protein>
    <submittedName>
        <fullName evidence="2">Uncharacterized protein</fullName>
    </submittedName>
</protein>
<keyword evidence="3" id="KW-1185">Reference proteome</keyword>
<dbReference type="Proteomes" id="UP000009374">
    <property type="component" value="Unassembled WGS sequence"/>
</dbReference>
<evidence type="ECO:0000313" key="2">
    <source>
        <dbReference type="EMBL" id="EES53888.1"/>
    </source>
</evidence>
<evidence type="ECO:0000313" key="3">
    <source>
        <dbReference type="Proteomes" id="UP000009374"/>
    </source>
</evidence>
<organism evidence="2 3">
    <name type="scientific">Leptospirillum ferrodiazotrophum</name>
    <dbReference type="NCBI Taxonomy" id="412449"/>
    <lineage>
        <taxon>Bacteria</taxon>
        <taxon>Pseudomonadati</taxon>
        <taxon>Nitrospirota</taxon>
        <taxon>Nitrospiria</taxon>
        <taxon>Nitrospirales</taxon>
        <taxon>Nitrospiraceae</taxon>
        <taxon>Leptospirillum</taxon>
    </lineage>
</organism>
<reference evidence="2 3" key="1">
    <citation type="journal article" date="2009" name="Appl. Environ. Microbiol.">
        <title>Community genomic and proteomic analyses of chemoautotrophic iron-oxidizing "Leptospirillum rubarum" (Group II) and "Leptospirillum ferrodiazotrophum" (Group III) bacteria in acid mine drainage biofilms.</title>
        <authorList>
            <person name="Goltsman D.S."/>
            <person name="Denef V.J."/>
            <person name="Singer S.W."/>
            <person name="VerBerkmoes N.C."/>
            <person name="Lefsrud M."/>
            <person name="Mueller R.S."/>
            <person name="Dick G.J."/>
            <person name="Sun C.L."/>
            <person name="Wheeler K.E."/>
            <person name="Zemla A."/>
            <person name="Baker B.J."/>
            <person name="Hauser L."/>
            <person name="Land M."/>
            <person name="Shah M.B."/>
            <person name="Thelen M.P."/>
            <person name="Hettich R.L."/>
            <person name="Banfield J.F."/>
        </authorList>
    </citation>
    <scope>NUCLEOTIDE SEQUENCE [LARGE SCALE GENOMIC DNA]</scope>
</reference>
<evidence type="ECO:0000256" key="1">
    <source>
        <dbReference type="SAM" id="MobiDB-lite"/>
    </source>
</evidence>
<dbReference type="AlphaFoldDB" id="C6HTW0"/>